<feature type="signal peptide" evidence="1">
    <location>
        <begin position="1"/>
        <end position="18"/>
    </location>
</feature>
<keyword evidence="3" id="KW-1185">Reference proteome</keyword>
<reference evidence="2 3" key="1">
    <citation type="submission" date="2023-01" db="EMBL/GenBank/DDBJ databases">
        <title>Complete genome sequence of Roseicyclus marinus strain Dej080120_10.</title>
        <authorList>
            <person name="Ueki S."/>
            <person name="Maruyama F."/>
        </authorList>
    </citation>
    <scope>NUCLEOTIDE SEQUENCE [LARGE SCALE GENOMIC DNA]</scope>
    <source>
        <strain evidence="2 3">Dej080120_10</strain>
    </source>
</reference>
<dbReference type="Proteomes" id="UP001337723">
    <property type="component" value="Chromosome"/>
</dbReference>
<proteinExistence type="predicted"/>
<keyword evidence="1" id="KW-0732">Signal</keyword>
<evidence type="ECO:0000313" key="2">
    <source>
        <dbReference type="EMBL" id="BDW85163.1"/>
    </source>
</evidence>
<dbReference type="EMBL" id="AP027266">
    <property type="protein sequence ID" value="BDW85163.1"/>
    <property type="molecule type" value="Genomic_DNA"/>
</dbReference>
<dbReference type="PROSITE" id="PS51257">
    <property type="entry name" value="PROKAR_LIPOPROTEIN"/>
    <property type="match status" value="1"/>
</dbReference>
<evidence type="ECO:0000256" key="1">
    <source>
        <dbReference type="SAM" id="SignalP"/>
    </source>
</evidence>
<accession>A0AA48HBD4</accession>
<dbReference type="RefSeq" id="WP_338275717.1">
    <property type="nucleotide sequence ID" value="NZ_AP027266.1"/>
</dbReference>
<feature type="chain" id="PRO_5041224240" description="Glycine zipper 2TM domain-containing protein" evidence="1">
    <location>
        <begin position="19"/>
        <end position="60"/>
    </location>
</feature>
<sequence length="60" mass="5804">MIKSLPVIAIALVMGLSACNPTLERAAIGAAIGCVAGQVLVNGRCVEGAVIGGGVGAITR</sequence>
<dbReference type="AlphaFoldDB" id="A0AA48HBD4"/>
<name>A0AA48HBD4_9RHOB</name>
<dbReference type="KEGG" id="rmai:MACH21_13400"/>
<evidence type="ECO:0000313" key="3">
    <source>
        <dbReference type="Proteomes" id="UP001337723"/>
    </source>
</evidence>
<protein>
    <recommendedName>
        <fullName evidence="4">Glycine zipper 2TM domain-containing protein</fullName>
    </recommendedName>
</protein>
<organism evidence="2 3">
    <name type="scientific">Roseicyclus marinus</name>
    <dbReference type="NCBI Taxonomy" id="2161673"/>
    <lineage>
        <taxon>Bacteria</taxon>
        <taxon>Pseudomonadati</taxon>
        <taxon>Pseudomonadota</taxon>
        <taxon>Alphaproteobacteria</taxon>
        <taxon>Rhodobacterales</taxon>
        <taxon>Roseobacteraceae</taxon>
        <taxon>Roseicyclus</taxon>
    </lineage>
</organism>
<gene>
    <name evidence="2" type="ORF">MACH21_13400</name>
</gene>
<evidence type="ECO:0008006" key="4">
    <source>
        <dbReference type="Google" id="ProtNLM"/>
    </source>
</evidence>